<dbReference type="AlphaFoldDB" id="A0A1H7Y8P0"/>
<dbReference type="InterPro" id="IPR051829">
    <property type="entry name" value="Multiheme_Cytochr_ET"/>
</dbReference>
<gene>
    <name evidence="3" type="ORF">SAMN05661044_05152</name>
</gene>
<dbReference type="SUPFAM" id="SSF48695">
    <property type="entry name" value="Multiheme cytochromes"/>
    <property type="match status" value="1"/>
</dbReference>
<dbReference type="OrthoDB" id="9814800at2"/>
<dbReference type="RefSeq" id="WP_093331564.1">
    <property type="nucleotide sequence ID" value="NZ_FOAF01000012.1"/>
</dbReference>
<accession>A0A1H7Y8P0</accession>
<dbReference type="Proteomes" id="UP000199421">
    <property type="component" value="Unassembled WGS sequence"/>
</dbReference>
<keyword evidence="4" id="KW-1185">Reference proteome</keyword>
<evidence type="ECO:0000256" key="1">
    <source>
        <dbReference type="ARBA" id="ARBA00022729"/>
    </source>
</evidence>
<dbReference type="EMBL" id="FOAF01000012">
    <property type="protein sequence ID" value="SEM42305.1"/>
    <property type="molecule type" value="Genomic_DNA"/>
</dbReference>
<keyword evidence="1 2" id="KW-0732">Signal</keyword>
<dbReference type="PANTHER" id="PTHR35038:SF8">
    <property type="entry name" value="C-TYPE POLYHEME CYTOCHROME OMCC"/>
    <property type="match status" value="1"/>
</dbReference>
<dbReference type="CDD" id="cd08168">
    <property type="entry name" value="Cytochrom_C3"/>
    <property type="match status" value="1"/>
</dbReference>
<evidence type="ECO:0000256" key="2">
    <source>
        <dbReference type="SAM" id="SignalP"/>
    </source>
</evidence>
<evidence type="ECO:0000313" key="4">
    <source>
        <dbReference type="Proteomes" id="UP000199421"/>
    </source>
</evidence>
<dbReference type="InterPro" id="IPR036280">
    <property type="entry name" value="Multihaem_cyt_sf"/>
</dbReference>
<protein>
    <submittedName>
        <fullName evidence="3">Uncharacterized protein</fullName>
    </submittedName>
</protein>
<evidence type="ECO:0000313" key="3">
    <source>
        <dbReference type="EMBL" id="SEM42305.1"/>
    </source>
</evidence>
<dbReference type="PANTHER" id="PTHR35038">
    <property type="entry name" value="DISSIMILATORY SULFITE REDUCTASE SIRA"/>
    <property type="match status" value="1"/>
</dbReference>
<feature type="chain" id="PRO_5011685883" evidence="2">
    <location>
        <begin position="20"/>
        <end position="389"/>
    </location>
</feature>
<organism evidence="3 4">
    <name type="scientific">Olivibacter domesticus</name>
    <name type="common">Pseudosphingobacterium domesticum</name>
    <dbReference type="NCBI Taxonomy" id="407022"/>
    <lineage>
        <taxon>Bacteria</taxon>
        <taxon>Pseudomonadati</taxon>
        <taxon>Bacteroidota</taxon>
        <taxon>Sphingobacteriia</taxon>
        <taxon>Sphingobacteriales</taxon>
        <taxon>Sphingobacteriaceae</taxon>
        <taxon>Olivibacter</taxon>
    </lineage>
</organism>
<feature type="signal peptide" evidence="2">
    <location>
        <begin position="1"/>
        <end position="19"/>
    </location>
</feature>
<dbReference type="Gene3D" id="1.10.1130.10">
    <property type="entry name" value="Flavocytochrome C3, Chain A"/>
    <property type="match status" value="1"/>
</dbReference>
<dbReference type="STRING" id="407022.SAMN05661044_05152"/>
<sequence>MSRQRILLLFFLASCFAISIIQCTEQKKEDVRGEQYAGEGTCVQCHKEIAQNYIHNAHFNTSKELNAPHATDSLALPEGTFVFNEKTKVGVEKKVDGLYQVAYVNGQNMKQEKLSVAFGAGITAYTFAYWYGNKMMQLPLNYLVHEQQWVNSPGFPVDQIYFGRAIVTRCLECHSSFVQSKLVSAGSLKVEEEYVKNSLIAGIDCQRCHGPSAAHVQYHEEHPTEKRAKHMIGYNQLSRSQKVDMCSVCHSGINLQMLNPIFFFKPGDTLRNLPEYTSYTGEDPDVHGKQKQLLEASKCYKLSNMDCGSCHSTHDDIKPDLAVYSQKCIKCHTQVEHVSLDRGKVSMLEKNCIDCHMPVKVSKDIGFQVSGSKEKIPYKQRTHRIAVYK</sequence>
<proteinExistence type="predicted"/>
<dbReference type="Gene3D" id="3.90.10.10">
    <property type="entry name" value="Cytochrome C3"/>
    <property type="match status" value="1"/>
</dbReference>
<name>A0A1H7Y8P0_OLID1</name>
<reference evidence="4" key="1">
    <citation type="submission" date="2016-10" db="EMBL/GenBank/DDBJ databases">
        <authorList>
            <person name="Varghese N."/>
            <person name="Submissions S."/>
        </authorList>
    </citation>
    <scope>NUCLEOTIDE SEQUENCE [LARGE SCALE GENOMIC DNA]</scope>
    <source>
        <strain evidence="4">DSM 18733</strain>
    </source>
</reference>